<proteinExistence type="predicted"/>
<dbReference type="RefSeq" id="WP_343814214.1">
    <property type="nucleotide sequence ID" value="NZ_BAAAFA010000001.1"/>
</dbReference>
<evidence type="ECO:0000313" key="2">
    <source>
        <dbReference type="Proteomes" id="UP001500021"/>
    </source>
</evidence>
<dbReference type="PIRSF" id="PIRSF028234">
    <property type="entry name" value="UCP028234"/>
    <property type="match status" value="1"/>
</dbReference>
<keyword evidence="2" id="KW-1185">Reference proteome</keyword>
<dbReference type="InterPro" id="IPR029063">
    <property type="entry name" value="SAM-dependent_MTases_sf"/>
</dbReference>
<organism evidence="1 2">
    <name type="scientific">Colwellia asteriadis</name>
    <dbReference type="NCBI Taxonomy" id="517723"/>
    <lineage>
        <taxon>Bacteria</taxon>
        <taxon>Pseudomonadati</taxon>
        <taxon>Pseudomonadota</taxon>
        <taxon>Gammaproteobacteria</taxon>
        <taxon>Alteromonadales</taxon>
        <taxon>Colwelliaceae</taxon>
        <taxon>Colwellia</taxon>
    </lineage>
</organism>
<name>A0ABN1L2U5_9GAMM</name>
<gene>
    <name evidence="1" type="ORF">GCM10009111_03260</name>
</gene>
<dbReference type="Proteomes" id="UP001500021">
    <property type="component" value="Unassembled WGS sequence"/>
</dbReference>
<protein>
    <submittedName>
        <fullName evidence="1">tRNA (Adenine(22)-N(1))-methyltransferase TrmK</fullName>
    </submittedName>
</protein>
<dbReference type="PANTHER" id="PTHR38451:SF1">
    <property type="entry name" value="TRNA (ADENINE(22)-N(1))-METHYLTRANSFERASE"/>
    <property type="match status" value="1"/>
</dbReference>
<dbReference type="Gene3D" id="3.40.50.150">
    <property type="entry name" value="Vaccinia Virus protein VP39"/>
    <property type="match status" value="1"/>
</dbReference>
<sequence length="237" mass="27034">MKLSKRLQQLDQMVTTPYQHIWDCCCDHGLLGMTLLARSAAPNIHFVDIVPELMLQLNSKLTQFFPHSTSTWASHCIDVKKLPLMQYPLAESEKHLVIIAGVGGDLMTEFIEGICVNNPNLNIDFLLCPVHHQFSLRAKLITLNFSLLDEVLLEENQRFYEMLLVSSNATQGDKISPIGDKIWHSDSVEQRTVINNYLVKTLKHYQRIQQDHSAQAERAIEHYQAQANKLNAIKSSK</sequence>
<dbReference type="Pfam" id="PF12847">
    <property type="entry name" value="Methyltransf_18"/>
    <property type="match status" value="1"/>
</dbReference>
<evidence type="ECO:0000313" key="1">
    <source>
        <dbReference type="EMBL" id="GAA0811166.1"/>
    </source>
</evidence>
<dbReference type="EMBL" id="BAAAFA010000001">
    <property type="protein sequence ID" value="GAA0811166.1"/>
    <property type="molecule type" value="Genomic_DNA"/>
</dbReference>
<dbReference type="PANTHER" id="PTHR38451">
    <property type="entry name" value="TRNA (ADENINE(22)-N(1))-METHYLTRANSFERASE"/>
    <property type="match status" value="1"/>
</dbReference>
<dbReference type="InterPro" id="IPR016876">
    <property type="entry name" value="UCP028234"/>
</dbReference>
<comment type="caution">
    <text evidence="1">The sequence shown here is derived from an EMBL/GenBank/DDBJ whole genome shotgun (WGS) entry which is preliminary data.</text>
</comment>
<reference evidence="1 2" key="1">
    <citation type="journal article" date="2019" name="Int. J. Syst. Evol. Microbiol.">
        <title>The Global Catalogue of Microorganisms (GCM) 10K type strain sequencing project: providing services to taxonomists for standard genome sequencing and annotation.</title>
        <authorList>
            <consortium name="The Broad Institute Genomics Platform"/>
            <consortium name="The Broad Institute Genome Sequencing Center for Infectious Disease"/>
            <person name="Wu L."/>
            <person name="Ma J."/>
        </authorList>
    </citation>
    <scope>NUCLEOTIDE SEQUENCE [LARGE SCALE GENOMIC DNA]</scope>
    <source>
        <strain evidence="1 2">JCM 15608</strain>
    </source>
</reference>
<accession>A0ABN1L2U5</accession>